<dbReference type="SMART" id="SM00861">
    <property type="entry name" value="Transket_pyr"/>
    <property type="match status" value="1"/>
</dbReference>
<dbReference type="EC" id="1.2.4.-" evidence="5"/>
<evidence type="ECO:0000256" key="1">
    <source>
        <dbReference type="ARBA" id="ARBA00001964"/>
    </source>
</evidence>
<dbReference type="GO" id="GO:0016491">
    <property type="term" value="F:oxidoreductase activity"/>
    <property type="evidence" value="ECO:0007669"/>
    <property type="project" value="UniProtKB-KW"/>
</dbReference>
<dbReference type="SUPFAM" id="SSF52518">
    <property type="entry name" value="Thiamin diphosphate-binding fold (THDP-binding)"/>
    <property type="match status" value="1"/>
</dbReference>
<evidence type="ECO:0000259" key="4">
    <source>
        <dbReference type="SMART" id="SM00861"/>
    </source>
</evidence>
<dbReference type="InterPro" id="IPR009014">
    <property type="entry name" value="Transketo_C/PFOR_II"/>
</dbReference>
<feature type="domain" description="Transketolase-like pyrimidine-binding" evidence="4">
    <location>
        <begin position="22"/>
        <end position="197"/>
    </location>
</feature>
<dbReference type="PANTHER" id="PTHR43257">
    <property type="entry name" value="PYRUVATE DEHYDROGENASE E1 COMPONENT BETA SUBUNIT"/>
    <property type="match status" value="1"/>
</dbReference>
<gene>
    <name evidence="5" type="ORF">RM704_31920</name>
</gene>
<dbReference type="Proteomes" id="UP001180737">
    <property type="component" value="Unassembled WGS sequence"/>
</dbReference>
<accession>A0ABU2Z8Q9</accession>
<evidence type="ECO:0000313" key="6">
    <source>
        <dbReference type="Proteomes" id="UP001180737"/>
    </source>
</evidence>
<evidence type="ECO:0000256" key="2">
    <source>
        <dbReference type="ARBA" id="ARBA00023002"/>
    </source>
</evidence>
<dbReference type="CDD" id="cd07036">
    <property type="entry name" value="TPP_PYR_E1-PDHc-beta_like"/>
    <property type="match status" value="1"/>
</dbReference>
<dbReference type="InterPro" id="IPR029061">
    <property type="entry name" value="THDP-binding"/>
</dbReference>
<reference evidence="5" key="1">
    <citation type="submission" date="2024-05" db="EMBL/GenBank/DDBJ databases">
        <title>30 novel species of actinomycetes from the DSMZ collection.</title>
        <authorList>
            <person name="Nouioui I."/>
        </authorList>
    </citation>
    <scope>NUCLEOTIDE SEQUENCE</scope>
    <source>
        <strain evidence="5">DSM 3412</strain>
    </source>
</reference>
<dbReference type="InterPro" id="IPR005475">
    <property type="entry name" value="Transketolase-like_Pyr-bd"/>
</dbReference>
<dbReference type="Gene3D" id="3.40.50.970">
    <property type="match status" value="1"/>
</dbReference>
<comment type="caution">
    <text evidence="5">The sequence shown here is derived from an EMBL/GenBank/DDBJ whole genome shotgun (WGS) entry which is preliminary data.</text>
</comment>
<organism evidence="5 6">
    <name type="scientific">Streptomyces gottesmaniae</name>
    <dbReference type="NCBI Taxonomy" id="3075518"/>
    <lineage>
        <taxon>Bacteria</taxon>
        <taxon>Bacillati</taxon>
        <taxon>Actinomycetota</taxon>
        <taxon>Actinomycetes</taxon>
        <taxon>Kitasatosporales</taxon>
        <taxon>Streptomycetaceae</taxon>
        <taxon>Streptomyces</taxon>
    </lineage>
</organism>
<keyword evidence="3" id="KW-0786">Thiamine pyrophosphate</keyword>
<dbReference type="InterPro" id="IPR033248">
    <property type="entry name" value="Transketolase_C"/>
</dbReference>
<keyword evidence="2 5" id="KW-0560">Oxidoreductase</keyword>
<dbReference type="Gene3D" id="3.40.50.920">
    <property type="match status" value="1"/>
</dbReference>
<keyword evidence="6" id="KW-1185">Reference proteome</keyword>
<protein>
    <submittedName>
        <fullName evidence="5">Alpha-ketoacid dehydrogenase subunit beta</fullName>
        <ecNumber evidence="5">1.2.4.-</ecNumber>
    </submittedName>
</protein>
<dbReference type="Pfam" id="PF02780">
    <property type="entry name" value="Transketolase_C"/>
    <property type="match status" value="1"/>
</dbReference>
<dbReference type="SUPFAM" id="SSF52922">
    <property type="entry name" value="TK C-terminal domain-like"/>
    <property type="match status" value="1"/>
</dbReference>
<comment type="cofactor">
    <cofactor evidence="1">
        <name>thiamine diphosphate</name>
        <dbReference type="ChEBI" id="CHEBI:58937"/>
    </cofactor>
</comment>
<proteinExistence type="predicted"/>
<name>A0ABU2Z8Q9_9ACTN</name>
<dbReference type="PANTHER" id="PTHR43257:SF2">
    <property type="entry name" value="PYRUVATE DEHYDROGENASE E1 COMPONENT SUBUNIT BETA"/>
    <property type="match status" value="1"/>
</dbReference>
<evidence type="ECO:0000256" key="3">
    <source>
        <dbReference type="ARBA" id="ARBA00023052"/>
    </source>
</evidence>
<sequence>MTAMTLTTEAPAGVPVAAARRLSYVKAFNEGLAQAMREDENVFVAGEDVAGYGGVFRMFDNLLDEFGPRRMIDTPISEAALVGLGVGAAARGLRPVVDLMFMDFIGVCLDQIVNQAAKMKYMFGGGLSVPLTITTASGAGLGAAAQHSQSLEAWLAHVPGLKVVMPSDAYTAKGLTVSAIRDDNPVVVMLNKVLLGSTSEVPEEIYGIPLGQAHTARQGSDVTVIALGRMVGEALAAADELAAEGVEIEVIDPRTVQPLDTETMFASVRRTNRVLVVHEAVTFGGLGAEIAAQIQDVVFDYLDAPVLRIGAPFSPVPFSPVLEKAYVPDRARIAQGCRRLLERS</sequence>
<dbReference type="RefSeq" id="WP_311591563.1">
    <property type="nucleotide sequence ID" value="NZ_JAVRFJ010000034.1"/>
</dbReference>
<evidence type="ECO:0000313" key="5">
    <source>
        <dbReference type="EMBL" id="MDT0572009.1"/>
    </source>
</evidence>
<dbReference type="EMBL" id="JAVRFJ010000034">
    <property type="protein sequence ID" value="MDT0572009.1"/>
    <property type="molecule type" value="Genomic_DNA"/>
</dbReference>
<dbReference type="Pfam" id="PF02779">
    <property type="entry name" value="Transket_pyr"/>
    <property type="match status" value="1"/>
</dbReference>
<dbReference type="NCBIfam" id="NF006667">
    <property type="entry name" value="PRK09212.1"/>
    <property type="match status" value="1"/>
</dbReference>